<feature type="domain" description="Beta-glucuronidase C-terminal" evidence="1">
    <location>
        <begin position="345"/>
        <end position="414"/>
    </location>
</feature>
<gene>
    <name evidence="2" type="ORF">AMATHDRAFT_61774</name>
</gene>
<dbReference type="Pfam" id="PF16862">
    <property type="entry name" value="Glyco_hydro_79C"/>
    <property type="match status" value="1"/>
</dbReference>
<sequence>MANLVKRSGRVNIRVGGNTQETAVLVDRTPSGRLLEKDRGVGIGTTRSPPLIVSKDLLYMMRNISEFVNVRWLLGIPFNDTKHWRLDIASEGQRILGDYLIALQAGNEPDLYAQHKKRPPNYNVHDYFNEFKSLIQTIEQMDSIQNKQSLIGPSLATGRWHPEDVWNTGYVDAFGDSLAYLAMEHYPTDNCFEQFGVGTPRNAQTELPSYLNHTAGIDLIAIYLNSTRYAQQKGKKLLMFETNTAACGGFGGISDSFGAALWGLDYVLQMAYSNFSMALFHIGGQQVYYNPFTAPPTNQSYYDQWTVGPIYYAALVMAETLGPSNVSQVMDMWHVDKTISVFNPAYIIYENGAPARIALFNYVSDPSGKSDINVVFSLGGGKTGQPNATPSTVKVKYLRANTITQKGNFTWAGQVRRFMKLSVVGLDWSFLDFW</sequence>
<organism evidence="2 3">
    <name type="scientific">Amanita thiersii Skay4041</name>
    <dbReference type="NCBI Taxonomy" id="703135"/>
    <lineage>
        <taxon>Eukaryota</taxon>
        <taxon>Fungi</taxon>
        <taxon>Dikarya</taxon>
        <taxon>Basidiomycota</taxon>
        <taxon>Agaricomycotina</taxon>
        <taxon>Agaricomycetes</taxon>
        <taxon>Agaricomycetidae</taxon>
        <taxon>Agaricales</taxon>
        <taxon>Pluteineae</taxon>
        <taxon>Amanitaceae</taxon>
        <taxon>Amanita</taxon>
    </lineage>
</organism>
<dbReference type="Proteomes" id="UP000242287">
    <property type="component" value="Unassembled WGS sequence"/>
</dbReference>
<proteinExistence type="predicted"/>
<accession>A0A2A9NQZ7</accession>
<keyword evidence="3" id="KW-1185">Reference proteome</keyword>
<dbReference type="OrthoDB" id="2796951at2759"/>
<dbReference type="GO" id="GO:0016787">
    <property type="term" value="F:hydrolase activity"/>
    <property type="evidence" value="ECO:0007669"/>
    <property type="project" value="UniProtKB-KW"/>
</dbReference>
<reference evidence="2 3" key="1">
    <citation type="submission" date="2014-02" db="EMBL/GenBank/DDBJ databases">
        <title>Transposable element dynamics among asymbiotic and ectomycorrhizal Amanita fungi.</title>
        <authorList>
            <consortium name="DOE Joint Genome Institute"/>
            <person name="Hess J."/>
            <person name="Skrede I."/>
            <person name="Wolfe B."/>
            <person name="LaButti K."/>
            <person name="Ohm R.A."/>
            <person name="Grigoriev I.V."/>
            <person name="Pringle A."/>
        </authorList>
    </citation>
    <scope>NUCLEOTIDE SEQUENCE [LARGE SCALE GENOMIC DNA]</scope>
    <source>
        <strain evidence="2 3">SKay4041</strain>
    </source>
</reference>
<evidence type="ECO:0000313" key="3">
    <source>
        <dbReference type="Proteomes" id="UP000242287"/>
    </source>
</evidence>
<evidence type="ECO:0000259" key="1">
    <source>
        <dbReference type="Pfam" id="PF16862"/>
    </source>
</evidence>
<keyword evidence="2" id="KW-0378">Hydrolase</keyword>
<dbReference type="EMBL" id="KZ302011">
    <property type="protein sequence ID" value="PFH50112.1"/>
    <property type="molecule type" value="Genomic_DNA"/>
</dbReference>
<name>A0A2A9NQZ7_9AGAR</name>
<dbReference type="AlphaFoldDB" id="A0A2A9NQZ7"/>
<evidence type="ECO:0000313" key="2">
    <source>
        <dbReference type="EMBL" id="PFH50112.1"/>
    </source>
</evidence>
<dbReference type="PANTHER" id="PTHR36183">
    <property type="entry name" value="BETA-GLUCURONIDASE"/>
    <property type="match status" value="1"/>
</dbReference>
<dbReference type="PANTHER" id="PTHR36183:SF2">
    <property type="entry name" value="BETA-GLUCURONIDASE C-TERMINAL DOMAIN-CONTAINING PROTEIN"/>
    <property type="match status" value="1"/>
</dbReference>
<dbReference type="SUPFAM" id="SSF51445">
    <property type="entry name" value="(Trans)glycosidases"/>
    <property type="match status" value="1"/>
</dbReference>
<protein>
    <submittedName>
        <fullName evidence="2">Glycoside hydrolase family 79 protein</fullName>
    </submittedName>
</protein>
<dbReference type="InterPro" id="IPR031728">
    <property type="entry name" value="GlcAase_C"/>
</dbReference>
<dbReference type="InterPro" id="IPR017853">
    <property type="entry name" value="GH"/>
</dbReference>
<dbReference type="Gene3D" id="3.20.20.80">
    <property type="entry name" value="Glycosidases"/>
    <property type="match status" value="1"/>
</dbReference>
<dbReference type="InterPro" id="IPR052974">
    <property type="entry name" value="GH79_Enzymes"/>
</dbReference>